<dbReference type="RefSeq" id="WP_307204935.1">
    <property type="nucleotide sequence ID" value="NZ_JAUSSU010000006.1"/>
</dbReference>
<reference evidence="4 5" key="1">
    <citation type="submission" date="2023-07" db="EMBL/GenBank/DDBJ databases">
        <title>Sorghum-associated microbial communities from plants grown in Nebraska, USA.</title>
        <authorList>
            <person name="Schachtman D."/>
        </authorList>
    </citation>
    <scope>NUCLEOTIDE SEQUENCE [LARGE SCALE GENOMIC DNA]</scope>
    <source>
        <strain evidence="4 5">CC482</strain>
    </source>
</reference>
<protein>
    <submittedName>
        <fullName evidence="4">Aldouronate transport system substrate-binding protein</fullName>
    </submittedName>
</protein>
<keyword evidence="5" id="KW-1185">Reference proteome</keyword>
<dbReference type="Proteomes" id="UP001229346">
    <property type="component" value="Unassembled WGS sequence"/>
</dbReference>
<dbReference type="PANTHER" id="PTHR43649:SF33">
    <property type="entry name" value="POLYGALACTURONAN_RHAMNOGALACTURONAN-BINDING PROTEIN YTCQ"/>
    <property type="match status" value="1"/>
</dbReference>
<feature type="region of interest" description="Disordered" evidence="2">
    <location>
        <begin position="27"/>
        <end position="46"/>
    </location>
</feature>
<evidence type="ECO:0000256" key="2">
    <source>
        <dbReference type="SAM" id="MobiDB-lite"/>
    </source>
</evidence>
<organism evidence="4 5">
    <name type="scientific">Paenibacillus harenae</name>
    <dbReference type="NCBI Taxonomy" id="306543"/>
    <lineage>
        <taxon>Bacteria</taxon>
        <taxon>Bacillati</taxon>
        <taxon>Bacillota</taxon>
        <taxon>Bacilli</taxon>
        <taxon>Bacillales</taxon>
        <taxon>Paenibacillaceae</taxon>
        <taxon>Paenibacillus</taxon>
    </lineage>
</organism>
<dbReference type="PROSITE" id="PS51257">
    <property type="entry name" value="PROKAR_LIPOPROTEIN"/>
    <property type="match status" value="1"/>
</dbReference>
<dbReference type="PANTHER" id="PTHR43649">
    <property type="entry name" value="ARABINOSE-BINDING PROTEIN-RELATED"/>
    <property type="match status" value="1"/>
</dbReference>
<name>A0ABT9U232_PAEHA</name>
<evidence type="ECO:0000313" key="4">
    <source>
        <dbReference type="EMBL" id="MDQ0113687.1"/>
    </source>
</evidence>
<feature type="signal peptide" evidence="3">
    <location>
        <begin position="1"/>
        <end position="22"/>
    </location>
</feature>
<feature type="compositionally biased region" description="Low complexity" evidence="2">
    <location>
        <begin position="27"/>
        <end position="41"/>
    </location>
</feature>
<dbReference type="SUPFAM" id="SSF53850">
    <property type="entry name" value="Periplasmic binding protein-like II"/>
    <property type="match status" value="1"/>
</dbReference>
<dbReference type="InterPro" id="IPR050490">
    <property type="entry name" value="Bact_solute-bd_prot1"/>
</dbReference>
<feature type="chain" id="PRO_5045134300" evidence="3">
    <location>
        <begin position="23"/>
        <end position="513"/>
    </location>
</feature>
<evidence type="ECO:0000256" key="3">
    <source>
        <dbReference type="SAM" id="SignalP"/>
    </source>
</evidence>
<proteinExistence type="predicted"/>
<accession>A0ABT9U232</accession>
<dbReference type="Gene3D" id="3.40.190.10">
    <property type="entry name" value="Periplasmic binding protein-like II"/>
    <property type="match status" value="2"/>
</dbReference>
<dbReference type="EMBL" id="JAUSSU010000006">
    <property type="protein sequence ID" value="MDQ0113687.1"/>
    <property type="molecule type" value="Genomic_DNA"/>
</dbReference>
<sequence length="513" mass="57524">MKLLKVVTLLLLSLSLVVGCSAGNSGGNATTENTSTNTEAAPTEQAAKNEKKIPITIAVKYWNGAKWAEDHPTIQYLNKKFNIDLKLQIINGGEYGEKFKVIAASGDLPDVYSIGGSDFLNWQSEGAFVDLMPLLPNYPNLNKAYPADHEAVKMLNPSDKIFGLTNISWIVRDTVQIRQDWLDNLGITLPTADEFTIDKFYEIAKAFATQDPDKNGVNGDTIGFTGSLPQIRNAFGIANEWMEKDGKLIPRQTQVEEYKAYLAFMKKAYDEGVLDRDFVLRKGNEVEDMMKGNKLGVFNYHNGYHLLQGDIKKNNPNLNPVVAPMAPPIGPKGDRGNNAYVNGLDKVVINAKADAEKIDRILQIFDWWVTDEGTSVMKNGIEGIHYKKNAEGKYEVTDKWESGFPRFLNSSLFTRPGTDFIIFAWSTEEDIQRHNAYTELAKQYPWTNDAGGLEFYSNTYKDKWANLNTKFEEAVLQIIVGKQPIEYIEQASKDWMANGGEQIIKEINEAANK</sequence>
<evidence type="ECO:0000313" key="5">
    <source>
        <dbReference type="Proteomes" id="UP001229346"/>
    </source>
</evidence>
<gene>
    <name evidence="4" type="ORF">J2T15_003130</name>
</gene>
<comment type="caution">
    <text evidence="4">The sequence shown here is derived from an EMBL/GenBank/DDBJ whole genome shotgun (WGS) entry which is preliminary data.</text>
</comment>
<keyword evidence="1 3" id="KW-0732">Signal</keyword>
<evidence type="ECO:0000256" key="1">
    <source>
        <dbReference type="ARBA" id="ARBA00022729"/>
    </source>
</evidence>